<evidence type="ECO:0000256" key="1">
    <source>
        <dbReference type="SAM" id="SignalP"/>
    </source>
</evidence>
<evidence type="ECO:0000313" key="3">
    <source>
        <dbReference type="Proteomes" id="UP000009881"/>
    </source>
</evidence>
<gene>
    <name evidence="2" type="ORF">C882_0020</name>
</gene>
<accession>K9H5R8</accession>
<proteinExistence type="predicted"/>
<feature type="chain" id="PRO_5003929884" evidence="1">
    <location>
        <begin position="33"/>
        <end position="146"/>
    </location>
</feature>
<dbReference type="EMBL" id="ANHY01000001">
    <property type="protein sequence ID" value="EKV32937.1"/>
    <property type="molecule type" value="Genomic_DNA"/>
</dbReference>
<protein>
    <submittedName>
        <fullName evidence="2">Uncharacterized protein</fullName>
    </submittedName>
</protein>
<organism evidence="2 3">
    <name type="scientific">Caenispirillum salinarum AK4</name>
    <dbReference type="NCBI Taxonomy" id="1238182"/>
    <lineage>
        <taxon>Bacteria</taxon>
        <taxon>Pseudomonadati</taxon>
        <taxon>Pseudomonadota</taxon>
        <taxon>Alphaproteobacteria</taxon>
        <taxon>Rhodospirillales</taxon>
        <taxon>Novispirillaceae</taxon>
        <taxon>Caenispirillum</taxon>
    </lineage>
</organism>
<name>K9H5R8_9PROT</name>
<keyword evidence="3" id="KW-1185">Reference proteome</keyword>
<comment type="caution">
    <text evidence="2">The sequence shown here is derived from an EMBL/GenBank/DDBJ whole genome shotgun (WGS) entry which is preliminary data.</text>
</comment>
<dbReference type="AlphaFoldDB" id="K9H5R8"/>
<dbReference type="Proteomes" id="UP000009881">
    <property type="component" value="Unassembled WGS sequence"/>
</dbReference>
<sequence>MASLGRRFLFTGVTAMTLLRSTLLALSGLAFAAGLGTSASASDVAVPQAPRMVTDVRTSWSPGYVNDGGQYVRLRIVAAGDTDMRPRLMREDQTTWAPGFQHDGDGHYVRETLGTAPVQTARVAHFEDHYTPGAMRDDGRSWIRID</sequence>
<reference evidence="2 3" key="1">
    <citation type="journal article" date="2013" name="Genome Announc.">
        <title>Draft Genome Sequence of an Alphaproteobacterium, Caenispirillum salinarum AK4(T), Isolated from a Solar Saltern.</title>
        <authorList>
            <person name="Khatri I."/>
            <person name="Singh A."/>
            <person name="Korpole S."/>
            <person name="Pinnaka A.K."/>
            <person name="Subramanian S."/>
        </authorList>
    </citation>
    <scope>NUCLEOTIDE SEQUENCE [LARGE SCALE GENOMIC DNA]</scope>
    <source>
        <strain evidence="2 3">AK4</strain>
    </source>
</reference>
<evidence type="ECO:0000313" key="2">
    <source>
        <dbReference type="EMBL" id="EKV32937.1"/>
    </source>
</evidence>
<keyword evidence="1" id="KW-0732">Signal</keyword>
<feature type="signal peptide" evidence="1">
    <location>
        <begin position="1"/>
        <end position="32"/>
    </location>
</feature>